<accession>A0A6J4P0Y4</accession>
<gene>
    <name evidence="1" type="ORF">AVDCRST_MAG55-811</name>
</gene>
<sequence length="41" mass="4335">MKLEDANLLLVTDLRPDLVSHGVGTAVCGADAVQLREKASQ</sequence>
<organism evidence="1">
    <name type="scientific">uncultured Rubrobacteraceae bacterium</name>
    <dbReference type="NCBI Taxonomy" id="349277"/>
    <lineage>
        <taxon>Bacteria</taxon>
        <taxon>Bacillati</taxon>
        <taxon>Actinomycetota</taxon>
        <taxon>Rubrobacteria</taxon>
        <taxon>Rubrobacterales</taxon>
        <taxon>Rubrobacteraceae</taxon>
        <taxon>environmental samples</taxon>
    </lineage>
</organism>
<reference evidence="1" key="1">
    <citation type="submission" date="2020-02" db="EMBL/GenBank/DDBJ databases">
        <authorList>
            <person name="Meier V. D."/>
        </authorList>
    </citation>
    <scope>NUCLEOTIDE SEQUENCE</scope>
    <source>
        <strain evidence="1">AVDCRST_MAG55</strain>
    </source>
</reference>
<proteinExistence type="predicted"/>
<name>A0A6J4P0Y4_9ACTN</name>
<protein>
    <submittedName>
        <fullName evidence="1">Uncharacterized protein</fullName>
    </submittedName>
</protein>
<dbReference type="AlphaFoldDB" id="A0A6J4P0Y4"/>
<dbReference type="EMBL" id="CADCUZ010000033">
    <property type="protein sequence ID" value="CAA9403354.1"/>
    <property type="molecule type" value="Genomic_DNA"/>
</dbReference>
<evidence type="ECO:0000313" key="1">
    <source>
        <dbReference type="EMBL" id="CAA9403354.1"/>
    </source>
</evidence>